<dbReference type="InterPro" id="IPR009003">
    <property type="entry name" value="Peptidase_S1_PA"/>
</dbReference>
<reference evidence="7" key="1">
    <citation type="journal article" date="2021" name="PeerJ">
        <title>Extensive microbial diversity within the chicken gut microbiome revealed by metagenomics and culture.</title>
        <authorList>
            <person name="Gilroy R."/>
            <person name="Ravi A."/>
            <person name="Getino M."/>
            <person name="Pursley I."/>
            <person name="Horton D.L."/>
            <person name="Alikhan N.F."/>
            <person name="Baker D."/>
            <person name="Gharbi K."/>
            <person name="Hall N."/>
            <person name="Watson M."/>
            <person name="Adriaenssens E.M."/>
            <person name="Foster-Nyarko E."/>
            <person name="Jarju S."/>
            <person name="Secka A."/>
            <person name="Antonio M."/>
            <person name="Oren A."/>
            <person name="Chaudhuri R.R."/>
            <person name="La Ragione R."/>
            <person name="Hildebrand F."/>
            <person name="Pallen M.J."/>
        </authorList>
    </citation>
    <scope>NUCLEOTIDE SEQUENCE</scope>
    <source>
        <strain evidence="7">USAMLcec2-132</strain>
    </source>
</reference>
<reference evidence="7" key="2">
    <citation type="submission" date="2021-04" db="EMBL/GenBank/DDBJ databases">
        <authorList>
            <person name="Gilroy R."/>
        </authorList>
    </citation>
    <scope>NUCLEOTIDE SEQUENCE</scope>
    <source>
        <strain evidence="7">USAMLcec2-132</strain>
    </source>
</reference>
<comment type="similarity">
    <text evidence="1">Belongs to the peptidase S1C family.</text>
</comment>
<dbReference type="PRINTS" id="PR00834">
    <property type="entry name" value="PROTEASES2C"/>
</dbReference>
<keyword evidence="2 7" id="KW-0645">Protease</keyword>
<dbReference type="Gene3D" id="2.30.42.10">
    <property type="match status" value="1"/>
</dbReference>
<evidence type="ECO:0000256" key="3">
    <source>
        <dbReference type="ARBA" id="ARBA00022801"/>
    </source>
</evidence>
<dbReference type="SUPFAM" id="SSF50156">
    <property type="entry name" value="PDZ domain-like"/>
    <property type="match status" value="1"/>
</dbReference>
<dbReference type="PROSITE" id="PS50106">
    <property type="entry name" value="PDZ"/>
    <property type="match status" value="1"/>
</dbReference>
<dbReference type="PANTHER" id="PTHR22939:SF129">
    <property type="entry name" value="SERINE PROTEASE HTRA2, MITOCHONDRIAL"/>
    <property type="match status" value="1"/>
</dbReference>
<dbReference type="InterPro" id="IPR001940">
    <property type="entry name" value="Peptidase_S1C"/>
</dbReference>
<keyword evidence="5" id="KW-0812">Transmembrane</keyword>
<gene>
    <name evidence="7" type="ORF">H9761_19725</name>
</gene>
<evidence type="ECO:0000256" key="2">
    <source>
        <dbReference type="ARBA" id="ARBA00022670"/>
    </source>
</evidence>
<dbReference type="InterPro" id="IPR001478">
    <property type="entry name" value="PDZ"/>
</dbReference>
<proteinExistence type="inferred from homology"/>
<dbReference type="Proteomes" id="UP000823891">
    <property type="component" value="Unassembled WGS sequence"/>
</dbReference>
<evidence type="ECO:0000256" key="1">
    <source>
        <dbReference type="ARBA" id="ARBA00010541"/>
    </source>
</evidence>
<dbReference type="Pfam" id="PF13180">
    <property type="entry name" value="PDZ_2"/>
    <property type="match status" value="1"/>
</dbReference>
<dbReference type="AlphaFoldDB" id="A0A9D2NIL6"/>
<dbReference type="InterPro" id="IPR043504">
    <property type="entry name" value="Peptidase_S1_PA_chymotrypsin"/>
</dbReference>
<keyword evidence="5" id="KW-0472">Membrane</keyword>
<comment type="caution">
    <text evidence="7">The sequence shown here is derived from an EMBL/GenBank/DDBJ whole genome shotgun (WGS) entry which is preliminary data.</text>
</comment>
<dbReference type="GO" id="GO:0006508">
    <property type="term" value="P:proteolysis"/>
    <property type="evidence" value="ECO:0007669"/>
    <property type="project" value="UniProtKB-KW"/>
</dbReference>
<dbReference type="SMART" id="SM00228">
    <property type="entry name" value="PDZ"/>
    <property type="match status" value="1"/>
</dbReference>
<evidence type="ECO:0000313" key="8">
    <source>
        <dbReference type="Proteomes" id="UP000823891"/>
    </source>
</evidence>
<organism evidence="7 8">
    <name type="scientific">Candidatus Eisenbergiella merdavium</name>
    <dbReference type="NCBI Taxonomy" id="2838551"/>
    <lineage>
        <taxon>Bacteria</taxon>
        <taxon>Bacillati</taxon>
        <taxon>Bacillota</taxon>
        <taxon>Clostridia</taxon>
        <taxon>Lachnospirales</taxon>
        <taxon>Lachnospiraceae</taxon>
        <taxon>Eisenbergiella</taxon>
    </lineage>
</organism>
<feature type="compositionally biased region" description="Low complexity" evidence="4">
    <location>
        <begin position="12"/>
        <end position="29"/>
    </location>
</feature>
<protein>
    <submittedName>
        <fullName evidence="7">S1C family serine protease</fullName>
    </submittedName>
</protein>
<dbReference type="GO" id="GO:0004252">
    <property type="term" value="F:serine-type endopeptidase activity"/>
    <property type="evidence" value="ECO:0007669"/>
    <property type="project" value="InterPro"/>
</dbReference>
<evidence type="ECO:0000256" key="5">
    <source>
        <dbReference type="SAM" id="Phobius"/>
    </source>
</evidence>
<evidence type="ECO:0000256" key="4">
    <source>
        <dbReference type="SAM" id="MobiDB-lite"/>
    </source>
</evidence>
<dbReference type="EMBL" id="DWWS01000073">
    <property type="protein sequence ID" value="HJC25893.1"/>
    <property type="molecule type" value="Genomic_DNA"/>
</dbReference>
<dbReference type="Gene3D" id="2.40.10.10">
    <property type="entry name" value="Trypsin-like serine proteases"/>
    <property type="match status" value="2"/>
</dbReference>
<keyword evidence="3" id="KW-0378">Hydrolase</keyword>
<dbReference type="InterPro" id="IPR036034">
    <property type="entry name" value="PDZ_sf"/>
</dbReference>
<evidence type="ECO:0000313" key="7">
    <source>
        <dbReference type="EMBL" id="HJC25893.1"/>
    </source>
</evidence>
<dbReference type="SUPFAM" id="SSF50494">
    <property type="entry name" value="Trypsin-like serine proteases"/>
    <property type="match status" value="1"/>
</dbReference>
<name>A0A9D2NIL6_9FIRM</name>
<dbReference type="Pfam" id="PF13365">
    <property type="entry name" value="Trypsin_2"/>
    <property type="match status" value="1"/>
</dbReference>
<feature type="compositionally biased region" description="Basic and acidic residues" evidence="4">
    <location>
        <begin position="1"/>
        <end position="11"/>
    </location>
</feature>
<keyword evidence="5" id="KW-1133">Transmembrane helix</keyword>
<feature type="transmembrane region" description="Helical" evidence="5">
    <location>
        <begin position="56"/>
        <end position="75"/>
    </location>
</feature>
<dbReference type="PANTHER" id="PTHR22939">
    <property type="entry name" value="SERINE PROTEASE FAMILY S1C HTRA-RELATED"/>
    <property type="match status" value="1"/>
</dbReference>
<evidence type="ECO:0000259" key="6">
    <source>
        <dbReference type="PROSITE" id="PS50106"/>
    </source>
</evidence>
<accession>A0A9D2NIL6</accession>
<feature type="region of interest" description="Disordered" evidence="4">
    <location>
        <begin position="1"/>
        <end position="36"/>
    </location>
</feature>
<feature type="domain" description="PDZ" evidence="6">
    <location>
        <begin position="346"/>
        <end position="416"/>
    </location>
</feature>
<sequence length="456" mass="49602">MPEQERKKETGQAEQKQQQSKPQPASESAGTDISFIKEKVKERPVNKRKLLKRTMITASMAVIFGLIACFTFLVLEPVFSNWLYPEEEPEPVQLQEESENEEMLPEDMVLETESEEESAPPVQTTVVERVELNISDYQTLYSNLYKMVQEVSKSMVTVIGITSDTDWLNNPYENEGQNAGLIVADNGRELLILTEKEIVDQSEELNVVFSDNTQVQAELKQADPTVGLAVISVKLTDIPDTTREIISPAKLGSSSNSGLLATPVAALGRPLGTANSVVYGMITSSDSALHLTDGNYQLLTTDIYGSTFGSGVITNLSGQVLGIICQENSSEDTPNLITAYGISGLKNLIEKLSNGQPSAFLGIFGTDVPQEIQETQGVPAGAYVTGIVMDSPAMVAGIQSGDVIVQIGTEPIASFSDYTKTLMGLLPDTEVTLTVMRQVQDEYQEMAVDVLLNTLE</sequence>